<evidence type="ECO:0000313" key="3">
    <source>
        <dbReference type="EMBL" id="PHP27952.1"/>
    </source>
</evidence>
<comment type="similarity">
    <text evidence="1 2">Belongs to the enoyl-CoA hydratase/isomerase family.</text>
</comment>
<protein>
    <submittedName>
        <fullName evidence="3">Enoyl-CoA hydratase</fullName>
        <ecNumber evidence="3">4.2.1.17</ecNumber>
    </submittedName>
</protein>
<dbReference type="Proteomes" id="UP000221860">
    <property type="component" value="Unassembled WGS sequence"/>
</dbReference>
<dbReference type="SUPFAM" id="SSF52096">
    <property type="entry name" value="ClpP/crotonase"/>
    <property type="match status" value="1"/>
</dbReference>
<evidence type="ECO:0000313" key="4">
    <source>
        <dbReference type="Proteomes" id="UP000221860"/>
    </source>
</evidence>
<proteinExistence type="inferred from homology"/>
<dbReference type="EC" id="4.2.1.17" evidence="3"/>
<dbReference type="AlphaFoldDB" id="A0A2G1MH22"/>
<dbReference type="NCBIfam" id="NF005700">
    <property type="entry name" value="PRK07511.1"/>
    <property type="match status" value="1"/>
</dbReference>
<dbReference type="PANTHER" id="PTHR43459:SF1">
    <property type="entry name" value="EG:BACN32G11.4 PROTEIN"/>
    <property type="match status" value="1"/>
</dbReference>
<keyword evidence="4" id="KW-1185">Reference proteome</keyword>
<gene>
    <name evidence="3" type="ORF">CJ301_08160</name>
</gene>
<dbReference type="NCBIfam" id="NF046063">
    <property type="entry name" value="oxepin_alt"/>
    <property type="match status" value="1"/>
</dbReference>
<comment type="caution">
    <text evidence="3">The sequence shown here is derived from an EMBL/GenBank/DDBJ whole genome shotgun (WGS) entry which is preliminary data.</text>
</comment>
<dbReference type="PROSITE" id="PS00166">
    <property type="entry name" value="ENOYL_COA_HYDRATASE"/>
    <property type="match status" value="1"/>
</dbReference>
<dbReference type="OrthoDB" id="7619812at2"/>
<dbReference type="InterPro" id="IPR029045">
    <property type="entry name" value="ClpP/crotonase-like_dom_sf"/>
</dbReference>
<dbReference type="CDD" id="cd06558">
    <property type="entry name" value="crotonase-like"/>
    <property type="match status" value="1"/>
</dbReference>
<dbReference type="PANTHER" id="PTHR43459">
    <property type="entry name" value="ENOYL-COA HYDRATASE"/>
    <property type="match status" value="1"/>
</dbReference>
<dbReference type="Pfam" id="PF00378">
    <property type="entry name" value="ECH_1"/>
    <property type="match status" value="1"/>
</dbReference>
<keyword evidence="3" id="KW-0456">Lyase</keyword>
<dbReference type="InterPro" id="IPR018376">
    <property type="entry name" value="Enoyl-CoA_hyd/isom_CS"/>
</dbReference>
<dbReference type="EMBL" id="NQWH01000010">
    <property type="protein sequence ID" value="PHP27952.1"/>
    <property type="molecule type" value="Genomic_DNA"/>
</dbReference>
<dbReference type="RefSeq" id="WP_099276185.1">
    <property type="nucleotide sequence ID" value="NZ_KZ304956.1"/>
</dbReference>
<dbReference type="InterPro" id="IPR001753">
    <property type="entry name" value="Enoyl-CoA_hydra/iso"/>
</dbReference>
<name>A0A2G1MH22_9RHOB</name>
<dbReference type="GO" id="GO:0004300">
    <property type="term" value="F:enoyl-CoA hydratase activity"/>
    <property type="evidence" value="ECO:0007669"/>
    <property type="project" value="UniProtKB-EC"/>
</dbReference>
<sequence length="264" mass="27526">MSMARIEDLGDRLVVWNLNAARRGALTPEYYEALHEALVTAAYNPRIVAVILAAEGGFFCAGGDMGVLATRAAQTEEQRRGNIERLHDLVRTITGCPKPVIAAIEGGAAGAGLSLALACDFTVSAEGARFTAAYVKAGLVPDAGLTHSLAGLVPRAMAARMLLLGEPVEAERLHALGALSELVPEGQSFDAAMALADRLGQGASVTQGAIKGLMNSAAAGDLFAQLDAERDAMARAQGLPEAAEGISAFLEKRPADFRKLRSET</sequence>
<accession>A0A2G1MH22</accession>
<dbReference type="Gene3D" id="3.90.226.10">
    <property type="entry name" value="2-enoyl-CoA Hydratase, Chain A, domain 1"/>
    <property type="match status" value="1"/>
</dbReference>
<dbReference type="Gene3D" id="1.10.12.10">
    <property type="entry name" value="Lyase 2-enoyl-coa Hydratase, Chain A, domain 2"/>
    <property type="match status" value="1"/>
</dbReference>
<organism evidence="3 4">
    <name type="scientific">Limimaricola cinnabarinus</name>
    <dbReference type="NCBI Taxonomy" id="1125964"/>
    <lineage>
        <taxon>Bacteria</taxon>
        <taxon>Pseudomonadati</taxon>
        <taxon>Pseudomonadota</taxon>
        <taxon>Alphaproteobacteria</taxon>
        <taxon>Rhodobacterales</taxon>
        <taxon>Paracoccaceae</taxon>
        <taxon>Limimaricola</taxon>
    </lineage>
</organism>
<evidence type="ECO:0000256" key="1">
    <source>
        <dbReference type="ARBA" id="ARBA00005254"/>
    </source>
</evidence>
<reference evidence="3 4" key="1">
    <citation type="submission" date="2017-08" db="EMBL/GenBank/DDBJ databases">
        <title>Draft Genome Sequence of Loktanella cinnabarina Strain XM1, Isolated from Coastal Surface Water.</title>
        <authorList>
            <person name="Ma R."/>
            <person name="Wang J."/>
            <person name="Wang Q."/>
            <person name="Ma Z."/>
            <person name="Li J."/>
            <person name="Chen L."/>
        </authorList>
    </citation>
    <scope>NUCLEOTIDE SEQUENCE [LARGE SCALE GENOMIC DNA]</scope>
    <source>
        <strain evidence="3 4">XM1</strain>
    </source>
</reference>
<dbReference type="InterPro" id="IPR014748">
    <property type="entry name" value="Enoyl-CoA_hydra_C"/>
</dbReference>
<evidence type="ECO:0000256" key="2">
    <source>
        <dbReference type="RuleBase" id="RU003707"/>
    </source>
</evidence>